<dbReference type="InterPro" id="IPR021334">
    <property type="entry name" value="DUF2947"/>
</dbReference>
<comment type="caution">
    <text evidence="1">The sequence shown here is derived from an EMBL/GenBank/DDBJ whole genome shotgun (WGS) entry which is preliminary data.</text>
</comment>
<reference evidence="1 2" key="1">
    <citation type="submission" date="2022-10" db="EMBL/GenBank/DDBJ databases">
        <title>Marinomonas transparenta sp. nov. and Marinomonas sargassi sp. nov., isolated from marine alga (Sargassum natans (L.) Gaillon).</title>
        <authorList>
            <person name="Wang Y."/>
        </authorList>
    </citation>
    <scope>NUCLEOTIDE SEQUENCE [LARGE SCALE GENOMIC DNA]</scope>
    <source>
        <strain evidence="1 2">C2222</strain>
    </source>
</reference>
<dbReference type="RefSeq" id="WP_263530025.1">
    <property type="nucleotide sequence ID" value="NZ_JAOVZB010000003.1"/>
</dbReference>
<dbReference type="Proteomes" id="UP001209713">
    <property type="component" value="Unassembled WGS sequence"/>
</dbReference>
<sequence length="159" mass="19052">MYQPLETFSKFWIFKRDDPKIEPNDLDGIRLLTEQRANDIWRDYISDEQLHPDKLSDESWLNSSSLMSDEVSKVQWEKVWESDREQLPEDFLSHFSAWGEDTKIYFCCHNELIFETTWSIFQRTWKAFLFLDNGPILIGKKKKQAAQFFSSGWCNLLLR</sequence>
<dbReference type="EMBL" id="JAOVZB010000003">
    <property type="protein sequence ID" value="MCV2402642.1"/>
    <property type="molecule type" value="Genomic_DNA"/>
</dbReference>
<gene>
    <name evidence="1" type="ORF">OFY17_07080</name>
</gene>
<keyword evidence="2" id="KW-1185">Reference proteome</keyword>
<name>A0ABT2YRY0_9GAMM</name>
<organism evidence="1 2">
    <name type="scientific">Marinomonas sargassi</name>
    <dbReference type="NCBI Taxonomy" id="2984494"/>
    <lineage>
        <taxon>Bacteria</taxon>
        <taxon>Pseudomonadati</taxon>
        <taxon>Pseudomonadota</taxon>
        <taxon>Gammaproteobacteria</taxon>
        <taxon>Oceanospirillales</taxon>
        <taxon>Oceanospirillaceae</taxon>
        <taxon>Marinomonas</taxon>
    </lineage>
</organism>
<accession>A0ABT2YRY0</accession>
<dbReference type="Pfam" id="PF11163">
    <property type="entry name" value="DUF2947"/>
    <property type="match status" value="1"/>
</dbReference>
<evidence type="ECO:0000313" key="2">
    <source>
        <dbReference type="Proteomes" id="UP001209713"/>
    </source>
</evidence>
<evidence type="ECO:0000313" key="1">
    <source>
        <dbReference type="EMBL" id="MCV2402642.1"/>
    </source>
</evidence>
<protein>
    <submittedName>
        <fullName evidence="1">DUF2947 domain-containing protein</fullName>
    </submittedName>
</protein>
<proteinExistence type="predicted"/>